<accession>A0A2N5X456</accession>
<dbReference type="SMART" id="SM01230">
    <property type="entry name" value="Gln-synt_C"/>
    <property type="match status" value="1"/>
</dbReference>
<sequence length="449" mass="49342">MSHIDEQLDAFLAGYPDIEIFEIMLKDLCGGLRGKWVTRDKIYKAMAGGLKMPLSTLAFDVWGRDGEEWVFETGDGDGYCRPDISTLVPTPWAGRPSGQVLMSMAQVDGSPCSYDPRVIITALVQRFSALGLTPVVATEMEFHLLRQEMDGAGRPQHTQHDRMDGSLNSGQTYSIDVMQEQAELMHAIRDVCAAQNLPVDTLVKESAPSQYEINLYHTDNALLAADQAVMLQRAIKGVARQHGFLATFMAKPFADIAGNGMHVHCSLLDGEGNNAFDDGTGNGTPLLQHAVGGCLATMEESMLLFAPNQNSYRRFQRGTHAPLAPTWGYENRTVAVRIPADAPVATRIEHRVAGADANAYLVIAGILAGMLHGIESQLTPPLPLEGNAYDQVPPSLPRYWADALQGFEASEHIREYFGADFQKVFSILKQQELDEFDRQVTPLEYDACL</sequence>
<dbReference type="GO" id="GO:0006598">
    <property type="term" value="P:polyamine catabolic process"/>
    <property type="evidence" value="ECO:0007669"/>
    <property type="project" value="TreeGrafter"/>
</dbReference>
<dbReference type="InterPro" id="IPR014746">
    <property type="entry name" value="Gln_synth/guanido_kin_cat_dom"/>
</dbReference>
<dbReference type="Gene3D" id="3.30.590.10">
    <property type="entry name" value="Glutamine synthetase/guanido kinase, catalytic domain"/>
    <property type="match status" value="1"/>
</dbReference>
<evidence type="ECO:0000256" key="1">
    <source>
        <dbReference type="ARBA" id="ARBA00001946"/>
    </source>
</evidence>
<keyword evidence="11" id="KW-1185">Reference proteome</keyword>
<proteinExistence type="inferred from homology"/>
<name>A0A2N5X456_9GAMM</name>
<dbReference type="GO" id="GO:0004356">
    <property type="term" value="F:glutamine synthetase activity"/>
    <property type="evidence" value="ECO:0007669"/>
    <property type="project" value="InterPro"/>
</dbReference>
<keyword evidence="5" id="KW-0460">Magnesium</keyword>
<dbReference type="AlphaFoldDB" id="A0A2N5X456"/>
<dbReference type="InterPro" id="IPR008146">
    <property type="entry name" value="Gln_synth_cat_dom"/>
</dbReference>
<dbReference type="Proteomes" id="UP000235005">
    <property type="component" value="Unassembled WGS sequence"/>
</dbReference>
<dbReference type="InterPro" id="IPR036651">
    <property type="entry name" value="Gln_synt_N_sf"/>
</dbReference>
<feature type="domain" description="GS beta-grasp" evidence="8">
    <location>
        <begin position="16"/>
        <end position="109"/>
    </location>
</feature>
<dbReference type="PROSITE" id="PS00181">
    <property type="entry name" value="GLNA_ATP"/>
    <property type="match status" value="1"/>
</dbReference>
<evidence type="ECO:0000256" key="5">
    <source>
        <dbReference type="ARBA" id="ARBA00022842"/>
    </source>
</evidence>
<dbReference type="SUPFAM" id="SSF54368">
    <property type="entry name" value="Glutamine synthetase, N-terminal domain"/>
    <property type="match status" value="1"/>
</dbReference>
<evidence type="ECO:0000256" key="4">
    <source>
        <dbReference type="ARBA" id="ARBA00022840"/>
    </source>
</evidence>
<dbReference type="EMBL" id="PKUS01000008">
    <property type="protein sequence ID" value="PLW69276.1"/>
    <property type="molecule type" value="Genomic_DNA"/>
</dbReference>
<dbReference type="Gene3D" id="3.10.20.70">
    <property type="entry name" value="Glutamine synthetase, N-terminal domain"/>
    <property type="match status" value="1"/>
</dbReference>
<comment type="caution">
    <text evidence="10">The sequence shown here is derived from an EMBL/GenBank/DDBJ whole genome shotgun (WGS) entry which is preliminary data.</text>
</comment>
<gene>
    <name evidence="10" type="ORF">C0039_09475</name>
</gene>
<dbReference type="Pfam" id="PF00120">
    <property type="entry name" value="Gln-synt_C"/>
    <property type="match status" value="1"/>
</dbReference>
<keyword evidence="3" id="KW-0547">Nucleotide-binding</keyword>
<dbReference type="RefSeq" id="WP_101517928.1">
    <property type="nucleotide sequence ID" value="NZ_PKUS01000008.1"/>
</dbReference>
<protein>
    <submittedName>
        <fullName evidence="10">Glutamine synthetase</fullName>
    </submittedName>
</protein>
<dbReference type="GO" id="GO:0005524">
    <property type="term" value="F:ATP binding"/>
    <property type="evidence" value="ECO:0007669"/>
    <property type="project" value="UniProtKB-KW"/>
</dbReference>
<dbReference type="GO" id="GO:0006542">
    <property type="term" value="P:glutamine biosynthetic process"/>
    <property type="evidence" value="ECO:0007669"/>
    <property type="project" value="InterPro"/>
</dbReference>
<evidence type="ECO:0000256" key="2">
    <source>
        <dbReference type="ARBA" id="ARBA00022598"/>
    </source>
</evidence>
<organism evidence="10 11">
    <name type="scientific">Pseudohalioglobus lutimaris</name>
    <dbReference type="NCBI Taxonomy" id="1737061"/>
    <lineage>
        <taxon>Bacteria</taxon>
        <taxon>Pseudomonadati</taxon>
        <taxon>Pseudomonadota</taxon>
        <taxon>Gammaproteobacteria</taxon>
        <taxon>Cellvibrionales</taxon>
        <taxon>Halieaceae</taxon>
        <taxon>Pseudohalioglobus</taxon>
    </lineage>
</organism>
<comment type="similarity">
    <text evidence="6 7">Belongs to the glutamine synthetase family.</text>
</comment>
<evidence type="ECO:0000313" key="11">
    <source>
        <dbReference type="Proteomes" id="UP000235005"/>
    </source>
</evidence>
<keyword evidence="4" id="KW-0067">ATP-binding</keyword>
<reference evidence="10 11" key="1">
    <citation type="submission" date="2018-01" db="EMBL/GenBank/DDBJ databases">
        <title>The draft genome sequence of Halioglobus lutimaris HF004.</title>
        <authorList>
            <person name="Du Z.-J."/>
            <person name="Shi M.-J."/>
        </authorList>
    </citation>
    <scope>NUCLEOTIDE SEQUENCE [LARGE SCALE GENOMIC DNA]</scope>
    <source>
        <strain evidence="10 11">HF004</strain>
    </source>
</reference>
<evidence type="ECO:0000313" key="10">
    <source>
        <dbReference type="EMBL" id="PLW69276.1"/>
    </source>
</evidence>
<dbReference type="PANTHER" id="PTHR43785:SF12">
    <property type="entry name" value="TYPE-1 GLUTAMINE SYNTHETASE 2"/>
    <property type="match status" value="1"/>
</dbReference>
<evidence type="ECO:0000259" key="8">
    <source>
        <dbReference type="PROSITE" id="PS51986"/>
    </source>
</evidence>
<feature type="domain" description="GS catalytic" evidence="9">
    <location>
        <begin position="116"/>
        <end position="449"/>
    </location>
</feature>
<evidence type="ECO:0000256" key="6">
    <source>
        <dbReference type="PROSITE-ProRule" id="PRU01330"/>
    </source>
</evidence>
<dbReference type="PANTHER" id="PTHR43785">
    <property type="entry name" value="GAMMA-GLUTAMYLPUTRESCINE SYNTHETASE"/>
    <property type="match status" value="1"/>
</dbReference>
<dbReference type="PROSITE" id="PS51987">
    <property type="entry name" value="GS_CATALYTIC"/>
    <property type="match status" value="1"/>
</dbReference>
<dbReference type="SUPFAM" id="SSF55931">
    <property type="entry name" value="Glutamine synthetase/guanido kinase"/>
    <property type="match status" value="1"/>
</dbReference>
<dbReference type="InterPro" id="IPR027303">
    <property type="entry name" value="Gln_synth_gly_rich_site"/>
</dbReference>
<comment type="cofactor">
    <cofactor evidence="1">
        <name>Mg(2+)</name>
        <dbReference type="ChEBI" id="CHEBI:18420"/>
    </cofactor>
</comment>
<keyword evidence="2" id="KW-0436">Ligase</keyword>
<dbReference type="OrthoDB" id="9789509at2"/>
<dbReference type="PROSITE" id="PS51986">
    <property type="entry name" value="GS_BETA_GRASP"/>
    <property type="match status" value="1"/>
</dbReference>
<dbReference type="InterPro" id="IPR008147">
    <property type="entry name" value="Gln_synt_N"/>
</dbReference>
<evidence type="ECO:0000256" key="7">
    <source>
        <dbReference type="RuleBase" id="RU000384"/>
    </source>
</evidence>
<evidence type="ECO:0000256" key="3">
    <source>
        <dbReference type="ARBA" id="ARBA00022741"/>
    </source>
</evidence>
<evidence type="ECO:0000259" key="9">
    <source>
        <dbReference type="PROSITE" id="PS51987"/>
    </source>
</evidence>